<reference evidence="26" key="1">
    <citation type="submission" date="2025-08" db="UniProtKB">
        <authorList>
            <consortium name="Ensembl"/>
        </authorList>
    </citation>
    <scope>IDENTIFICATION</scope>
</reference>
<evidence type="ECO:0000259" key="25">
    <source>
        <dbReference type="PROSITE" id="PS51864"/>
    </source>
</evidence>
<evidence type="ECO:0000256" key="9">
    <source>
        <dbReference type="ARBA" id="ARBA00022989"/>
    </source>
</evidence>
<dbReference type="GO" id="GO:0017090">
    <property type="term" value="C:meprin A complex"/>
    <property type="evidence" value="ECO:0007669"/>
    <property type="project" value="Ensembl"/>
</dbReference>
<evidence type="ECO:0000256" key="6">
    <source>
        <dbReference type="ARBA" id="ARBA00022729"/>
    </source>
</evidence>
<dbReference type="InterPro" id="IPR006026">
    <property type="entry name" value="Peptidase_Metallo"/>
</dbReference>
<comment type="cofactor">
    <cofactor evidence="19 20">
        <name>Zn(2+)</name>
        <dbReference type="ChEBI" id="CHEBI:29105"/>
    </cofactor>
    <text evidence="19 20">Binds 1 zinc ion per subunit.</text>
</comment>
<evidence type="ECO:0000256" key="18">
    <source>
        <dbReference type="PROSITE-ProRule" id="PRU00076"/>
    </source>
</evidence>
<dbReference type="InterPro" id="IPR024079">
    <property type="entry name" value="MetalloPept_cat_dom_sf"/>
</dbReference>
<dbReference type="Pfam" id="PF22486">
    <property type="entry name" value="MATH_2"/>
    <property type="match status" value="1"/>
</dbReference>
<evidence type="ECO:0000256" key="1">
    <source>
        <dbReference type="ARBA" id="ARBA00004479"/>
    </source>
</evidence>
<evidence type="ECO:0000313" key="26">
    <source>
        <dbReference type="Ensembl" id="ENSMMMP00000009262.1"/>
    </source>
</evidence>
<evidence type="ECO:0000256" key="10">
    <source>
        <dbReference type="ARBA" id="ARBA00023049"/>
    </source>
</evidence>
<dbReference type="PRINTS" id="PR00020">
    <property type="entry name" value="MAMDOMAIN"/>
</dbReference>
<gene>
    <name evidence="26" type="primary">MEP1B</name>
</gene>
<comment type="caution">
    <text evidence="18">Lacks conserved residue(s) required for the propagation of feature annotation.</text>
</comment>
<keyword evidence="2 18" id="KW-0245">EGF-like domain</keyword>
<dbReference type="PROSITE" id="PS50144">
    <property type="entry name" value="MATH"/>
    <property type="match status" value="1"/>
</dbReference>
<evidence type="ECO:0000259" key="23">
    <source>
        <dbReference type="PROSITE" id="PS50060"/>
    </source>
</evidence>
<dbReference type="GO" id="GO:0008270">
    <property type="term" value="F:zinc ion binding"/>
    <property type="evidence" value="ECO:0007669"/>
    <property type="project" value="UniProtKB-UniRule"/>
</dbReference>
<dbReference type="FunFam" id="3.40.390.10:FF:000015">
    <property type="entry name" value="Meprin A subunit"/>
    <property type="match status" value="1"/>
</dbReference>
<keyword evidence="11 21" id="KW-0472">Membrane</keyword>
<dbReference type="EC" id="3.4.24.-" evidence="15"/>
<dbReference type="GO" id="GO:0042802">
    <property type="term" value="F:identical protein binding"/>
    <property type="evidence" value="ECO:0007669"/>
    <property type="project" value="Ensembl"/>
</dbReference>
<evidence type="ECO:0000256" key="14">
    <source>
        <dbReference type="ARBA" id="ARBA00023180"/>
    </source>
</evidence>
<accession>A0A8C5Z461</accession>
<dbReference type="PIRSF" id="PIRSF001196">
    <property type="entry name" value="Meprin"/>
    <property type="match status" value="1"/>
</dbReference>
<feature type="signal peptide" evidence="20">
    <location>
        <begin position="1"/>
        <end position="20"/>
    </location>
</feature>
<name>A0A8C5Z461_MARMA</name>
<keyword evidence="14" id="KW-0325">Glycoprotein</keyword>
<dbReference type="GO" id="GO:0004222">
    <property type="term" value="F:metalloendopeptidase activity"/>
    <property type="evidence" value="ECO:0007669"/>
    <property type="project" value="UniProtKB-UniRule"/>
</dbReference>
<evidence type="ECO:0000256" key="4">
    <source>
        <dbReference type="ARBA" id="ARBA00022692"/>
    </source>
</evidence>
<evidence type="ECO:0000256" key="5">
    <source>
        <dbReference type="ARBA" id="ARBA00022723"/>
    </source>
</evidence>
<dbReference type="InterPro" id="IPR002083">
    <property type="entry name" value="MATH/TRAF_dom"/>
</dbReference>
<evidence type="ECO:0000256" key="20">
    <source>
        <dbReference type="RuleBase" id="RU361183"/>
    </source>
</evidence>
<dbReference type="PROSITE" id="PS50026">
    <property type="entry name" value="EGF_3"/>
    <property type="match status" value="1"/>
</dbReference>
<keyword evidence="3 15" id="KW-0645">Protease</keyword>
<evidence type="ECO:0000256" key="11">
    <source>
        <dbReference type="ARBA" id="ARBA00023136"/>
    </source>
</evidence>
<feature type="binding site" evidence="17 19">
    <location>
        <position position="154"/>
    </location>
    <ligand>
        <name>Zn(2+)</name>
        <dbReference type="ChEBI" id="CHEBI:29105"/>
        <note>catalytic</note>
    </ligand>
</feature>
<dbReference type="PROSITE" id="PS50060">
    <property type="entry name" value="MAM_2"/>
    <property type="match status" value="1"/>
</dbReference>
<evidence type="ECO:0000256" key="17">
    <source>
        <dbReference type="PIRSR" id="PIRSR001196-2"/>
    </source>
</evidence>
<evidence type="ECO:0000313" key="27">
    <source>
        <dbReference type="Proteomes" id="UP000694407"/>
    </source>
</evidence>
<dbReference type="InterPro" id="IPR008294">
    <property type="entry name" value="Meprin"/>
</dbReference>
<dbReference type="FunFam" id="2.60.210.10:FF:000009">
    <property type="entry name" value="Meprin A subunit"/>
    <property type="match status" value="1"/>
</dbReference>
<keyword evidence="5 15" id="KW-0479">Metal-binding</keyword>
<evidence type="ECO:0000259" key="24">
    <source>
        <dbReference type="PROSITE" id="PS50144"/>
    </source>
</evidence>
<keyword evidence="13" id="KW-1015">Disulfide bond</keyword>
<evidence type="ECO:0000256" key="16">
    <source>
        <dbReference type="PIRSR" id="PIRSR001196-1"/>
    </source>
</evidence>
<feature type="transmembrane region" description="Helical" evidence="21">
    <location>
        <begin position="653"/>
        <end position="677"/>
    </location>
</feature>
<dbReference type="PANTHER" id="PTHR10127:SF814">
    <property type="entry name" value="MEPRIN A SUBUNIT BETA"/>
    <property type="match status" value="1"/>
</dbReference>
<keyword evidence="27" id="KW-1185">Reference proteome</keyword>
<feature type="binding site" evidence="17 19">
    <location>
        <position position="158"/>
    </location>
    <ligand>
        <name>Zn(2+)</name>
        <dbReference type="ChEBI" id="CHEBI:29105"/>
        <note>catalytic</note>
    </ligand>
</feature>
<keyword evidence="4 21" id="KW-0812">Transmembrane</keyword>
<dbReference type="SMART" id="SM00137">
    <property type="entry name" value="MAM"/>
    <property type="match status" value="1"/>
</dbReference>
<dbReference type="SUPFAM" id="SSF49599">
    <property type="entry name" value="TRAF domain-like"/>
    <property type="match status" value="1"/>
</dbReference>
<dbReference type="PRINTS" id="PR00480">
    <property type="entry name" value="ASTACIN"/>
</dbReference>
<organism evidence="26 27">
    <name type="scientific">Marmota marmota marmota</name>
    <name type="common">Alpine marmot</name>
    <dbReference type="NCBI Taxonomy" id="9994"/>
    <lineage>
        <taxon>Eukaryota</taxon>
        <taxon>Metazoa</taxon>
        <taxon>Chordata</taxon>
        <taxon>Craniata</taxon>
        <taxon>Vertebrata</taxon>
        <taxon>Euteleostomi</taxon>
        <taxon>Mammalia</taxon>
        <taxon>Eutheria</taxon>
        <taxon>Euarchontoglires</taxon>
        <taxon>Glires</taxon>
        <taxon>Rodentia</taxon>
        <taxon>Sciuromorpha</taxon>
        <taxon>Sciuridae</taxon>
        <taxon>Xerinae</taxon>
        <taxon>Marmotini</taxon>
        <taxon>Marmota</taxon>
    </lineage>
</organism>
<keyword evidence="6 20" id="KW-0732">Signal</keyword>
<sequence length="702" mass="80636">MDSWSLSWFLFLGNLLMVAGWPVQENFVKDIDGGTEQDIFNINEDLHLDLFEGDIKLDGAQDRNSIIGDTYRWPHVIPYVLEDSLGVNAKAVILQAFDRYRLKTCLDFKPWSGEDNYIAFFKGTGCWSSIGNRREGKQQLSIGNNCDRIGTVQHELLHALGFWHEQSRSDRDDYIQIMWNRIKPGREHNFNIHNDKESDFLNVPYDYFSVMHYSKIAFKSGQDPTIITKMADFEDLIGQRMDFSDYDLQKLNRLYNCSSSLSFMDSCNFELENICGMIQSSEDKTDWKRVSNVSGGPKTDYSNMGKCKGSGFFMHFNSSSVSEGDTAVMETRMLYPKREFQCLEFYLHNSGSTNDYLNIYVRNYAADDVSGHRILVKQIKEIPIGIWKLYYIPLKMVNKFRVVFEGLRGSGASSGGLSIDDINLSETQCPEHVWHIRNFEETIDKENGILLSPPFYSPKGYAFQIQFSLKPSTDAQIYLHLVSGGNDDYLKWPCPWQQITMTLLDQNSDIRRRMSNQLSVTTDPFLLDDTKYFWDRPSKVGTQTVYPNGTEYMMNKGYGSSVFISHSRLHSREFIKGNDVYILMTTNDRSDLTQTPDRVPTSDPNDLCSVVVCENGGMCSVQDGKAECWCPSGEDWWYMGERCEKRGSTRDTIVIAVSSTAAVFVLMLIVTLISVYCTRRRYRQRPNSNIANITLENQHHTF</sequence>
<evidence type="ECO:0000256" key="21">
    <source>
        <dbReference type="SAM" id="Phobius"/>
    </source>
</evidence>
<feature type="binding site" evidence="17 19">
    <location>
        <position position="164"/>
    </location>
    <ligand>
        <name>Zn(2+)</name>
        <dbReference type="ChEBI" id="CHEBI:29105"/>
        <note>catalytic</note>
    </ligand>
</feature>
<dbReference type="Gene3D" id="2.60.210.10">
    <property type="entry name" value="Apoptosis, Tumor Necrosis Factor Receptor Associated Protein 2, Chain A"/>
    <property type="match status" value="1"/>
</dbReference>
<dbReference type="InterPro" id="IPR000742">
    <property type="entry name" value="EGF"/>
</dbReference>
<dbReference type="InterPro" id="IPR000998">
    <property type="entry name" value="MAM_dom"/>
</dbReference>
<dbReference type="PROSITE" id="PS51864">
    <property type="entry name" value="ASTACIN"/>
    <property type="match status" value="1"/>
</dbReference>
<feature type="domain" description="EGF-like" evidence="22">
    <location>
        <begin position="604"/>
        <end position="644"/>
    </location>
</feature>
<feature type="domain" description="Peptidase M12A" evidence="25">
    <location>
        <begin position="64"/>
        <end position="258"/>
    </location>
</feature>
<dbReference type="FunFam" id="2.60.120.200:FF:000037">
    <property type="entry name" value="Meprin A subunit"/>
    <property type="match status" value="1"/>
</dbReference>
<keyword evidence="9 21" id="KW-1133">Transmembrane helix</keyword>
<dbReference type="Gene3D" id="2.60.120.200">
    <property type="match status" value="1"/>
</dbReference>
<protein>
    <recommendedName>
        <fullName evidence="15">Meprin A subunit</fullName>
        <ecNumber evidence="15">3.4.24.-</ecNumber>
    </recommendedName>
    <alternativeName>
        <fullName evidence="15">Endopeptidase-2</fullName>
    </alternativeName>
</protein>
<evidence type="ECO:0000256" key="8">
    <source>
        <dbReference type="ARBA" id="ARBA00022833"/>
    </source>
</evidence>
<dbReference type="InterPro" id="IPR008974">
    <property type="entry name" value="TRAF-like"/>
</dbReference>
<dbReference type="SMART" id="SM00235">
    <property type="entry name" value="ZnMc"/>
    <property type="match status" value="1"/>
</dbReference>
<proteinExistence type="predicted"/>
<dbReference type="Gene3D" id="2.10.25.10">
    <property type="entry name" value="Laminin"/>
    <property type="match status" value="1"/>
</dbReference>
<dbReference type="Ensembl" id="ENSMMMT00000010581.1">
    <property type="protein sequence ID" value="ENSMMMP00000009262.1"/>
    <property type="gene ID" value="ENSMMMG00000008280.1"/>
</dbReference>
<evidence type="ECO:0000259" key="22">
    <source>
        <dbReference type="PROSITE" id="PS50026"/>
    </source>
</evidence>
<feature type="binding site" evidence="17">
    <location>
        <position position="54"/>
    </location>
    <ligand>
        <name>Zn(2+)</name>
        <dbReference type="ChEBI" id="CHEBI:29105"/>
        <note>catalytic</note>
    </ligand>
</feature>
<keyword evidence="10 15" id="KW-0482">Metalloprotease</keyword>
<keyword evidence="12" id="KW-0865">Zymogen</keyword>
<feature type="active site" evidence="16 19">
    <location>
        <position position="155"/>
    </location>
</feature>
<dbReference type="Pfam" id="PF00629">
    <property type="entry name" value="MAM"/>
    <property type="match status" value="1"/>
</dbReference>
<feature type="domain" description="MATH" evidence="24">
    <location>
        <begin position="429"/>
        <end position="586"/>
    </location>
</feature>
<dbReference type="Gene3D" id="3.40.390.10">
    <property type="entry name" value="Collagenase (Catalytic Domain)"/>
    <property type="match status" value="1"/>
</dbReference>
<reference evidence="26" key="2">
    <citation type="submission" date="2025-09" db="UniProtKB">
        <authorList>
            <consortium name="Ensembl"/>
        </authorList>
    </citation>
    <scope>IDENTIFICATION</scope>
</reference>
<comment type="subcellular location">
    <subcellularLocation>
        <location evidence="1">Membrane</location>
        <topology evidence="1">Single-pass type I membrane protein</topology>
    </subcellularLocation>
</comment>
<dbReference type="Pfam" id="PF01400">
    <property type="entry name" value="Astacin"/>
    <property type="match status" value="1"/>
</dbReference>
<dbReference type="GO" id="GO:0006508">
    <property type="term" value="P:proteolysis"/>
    <property type="evidence" value="ECO:0007669"/>
    <property type="project" value="UniProtKB-KW"/>
</dbReference>
<dbReference type="InterPro" id="IPR013320">
    <property type="entry name" value="ConA-like_dom_sf"/>
</dbReference>
<keyword evidence="7 15" id="KW-0378">Hydrolase</keyword>
<dbReference type="InterPro" id="IPR001506">
    <property type="entry name" value="Peptidase_M12A"/>
</dbReference>
<evidence type="ECO:0000256" key="15">
    <source>
        <dbReference type="PIRNR" id="PIRNR001196"/>
    </source>
</evidence>
<evidence type="ECO:0000256" key="19">
    <source>
        <dbReference type="PROSITE-ProRule" id="PRU01211"/>
    </source>
</evidence>
<dbReference type="AlphaFoldDB" id="A0A8C5Z461"/>
<feature type="domain" description="MAM" evidence="23">
    <location>
        <begin position="265"/>
        <end position="431"/>
    </location>
</feature>
<dbReference type="SUPFAM" id="SSF49899">
    <property type="entry name" value="Concanavalin A-like lectins/glucanases"/>
    <property type="match status" value="1"/>
</dbReference>
<evidence type="ECO:0000256" key="3">
    <source>
        <dbReference type="ARBA" id="ARBA00022670"/>
    </source>
</evidence>
<dbReference type="SUPFAM" id="SSF55486">
    <property type="entry name" value="Metalloproteases ('zincins'), catalytic domain"/>
    <property type="match status" value="1"/>
</dbReference>
<dbReference type="PANTHER" id="PTHR10127">
    <property type="entry name" value="DISCOIDIN, CUB, EGF, LAMININ , AND ZINC METALLOPROTEASE DOMAIN CONTAINING"/>
    <property type="match status" value="1"/>
</dbReference>
<dbReference type="Proteomes" id="UP000694407">
    <property type="component" value="Unplaced"/>
</dbReference>
<dbReference type="GeneTree" id="ENSGT00950000183111"/>
<keyword evidence="8 15" id="KW-0862">Zinc</keyword>
<dbReference type="GO" id="GO:0005886">
    <property type="term" value="C:plasma membrane"/>
    <property type="evidence" value="ECO:0007669"/>
    <property type="project" value="Ensembl"/>
</dbReference>
<evidence type="ECO:0000256" key="13">
    <source>
        <dbReference type="ARBA" id="ARBA00023157"/>
    </source>
</evidence>
<dbReference type="CDD" id="cd06263">
    <property type="entry name" value="MAM"/>
    <property type="match status" value="1"/>
</dbReference>
<evidence type="ECO:0000256" key="7">
    <source>
        <dbReference type="ARBA" id="ARBA00022801"/>
    </source>
</evidence>
<evidence type="ECO:0000256" key="12">
    <source>
        <dbReference type="ARBA" id="ARBA00023145"/>
    </source>
</evidence>
<feature type="chain" id="PRO_5034561793" description="Meprin A subunit" evidence="20">
    <location>
        <begin position="21"/>
        <end position="702"/>
    </location>
</feature>
<evidence type="ECO:0000256" key="2">
    <source>
        <dbReference type="ARBA" id="ARBA00022536"/>
    </source>
</evidence>